<dbReference type="OrthoDB" id="269365at2759"/>
<name>S9UZA8_9TRYP</name>
<accession>S9UZA8</accession>
<protein>
    <submittedName>
        <fullName evidence="2">Uncharacterized protein</fullName>
    </submittedName>
</protein>
<feature type="region of interest" description="Disordered" evidence="1">
    <location>
        <begin position="9"/>
        <end position="31"/>
    </location>
</feature>
<gene>
    <name evidence="3" type="ORF">STCU_04196</name>
    <name evidence="2" type="ORF">STCU_09212</name>
</gene>
<dbReference type="Gene3D" id="1.25.40.10">
    <property type="entry name" value="Tetratricopeptide repeat domain"/>
    <property type="match status" value="1"/>
</dbReference>
<comment type="caution">
    <text evidence="2">The sequence shown here is derived from an EMBL/GenBank/DDBJ whole genome shotgun (WGS) entry which is preliminary data.</text>
</comment>
<evidence type="ECO:0000313" key="3">
    <source>
        <dbReference type="EMBL" id="EPY30179.1"/>
    </source>
</evidence>
<dbReference type="EMBL" id="ATMH01004196">
    <property type="protein sequence ID" value="EPY30179.1"/>
    <property type="molecule type" value="Genomic_DNA"/>
</dbReference>
<dbReference type="SUPFAM" id="SSF48452">
    <property type="entry name" value="TPR-like"/>
    <property type="match status" value="1"/>
</dbReference>
<evidence type="ECO:0000313" key="4">
    <source>
        <dbReference type="Proteomes" id="UP000015354"/>
    </source>
</evidence>
<sequence>MGLLSFLQKDKRGDATAAAADTSNAEASEKRSDMRDHDRFIRFRDELLKFSLGESAYDYAERLFEEYPNDPQVMAVLAETATLYDRTKNKVYRSHWVDRLDLLQRGVDVSRKCMKEHPTYGPCYRTYVLCATREAEALYYLKSLTGLGLLENYNAIMKKGKEGMELMPEDADLPNALGALSARCAYPWYSPTRWYGRWYEVPSQQELLDKSIQLHLKAAERDPNNLEYACRLAQVYFQKGDMPNARRWYVKVRDEMPPQQLDDSRWQGLAHTQLATSFAKSKWNVPFA</sequence>
<proteinExistence type="predicted"/>
<dbReference type="InterPro" id="IPR011990">
    <property type="entry name" value="TPR-like_helical_dom_sf"/>
</dbReference>
<reference evidence="2" key="2">
    <citation type="submission" date="2013-03" db="EMBL/GenBank/DDBJ databases">
        <authorList>
            <person name="Motta M.C.M."/>
            <person name="Martins A.C.A."/>
            <person name="Preta C.M.C.C."/>
            <person name="Silva R."/>
            <person name="de Souza S.S."/>
            <person name="Klein C.C."/>
            <person name="de Almeida L.G.P."/>
            <person name="Cunha O.L."/>
            <person name="Colabardini A.C."/>
            <person name="Lima B.A."/>
            <person name="Machado C.R."/>
            <person name="Soares C.M.A."/>
            <person name="de Menezes C.B.A."/>
            <person name="Bartolomeu D.C."/>
            <person name="Grisard E.C."/>
            <person name="Fantinatti-Garboggini F."/>
            <person name="Rodrigues-Luiz G.F."/>
            <person name="Wagner G."/>
            <person name="Goldman G.H."/>
            <person name="Fietto J.L.R."/>
            <person name="Ciapina L.P."/>
            <person name="Brocchi M."/>
            <person name="Elias M.C."/>
            <person name="Goldman M.H.S."/>
            <person name="Sagot M.-F."/>
            <person name="Pereira M."/>
            <person name="Stoco P.H."/>
            <person name="Teixeira S.M.R."/>
            <person name="de Mendonca-Neto R.P."/>
            <person name="Maciel T.E.F."/>
            <person name="Mendes T.A.O."/>
            <person name="Urmenyi T.P."/>
            <person name="Teixeira M.M.G."/>
            <person name="de Camargo E.F.P."/>
            <person name="de Sousa W."/>
            <person name="Schenkman S."/>
            <person name="de Vasconcelos A.T.R."/>
        </authorList>
    </citation>
    <scope>NUCLEOTIDE SEQUENCE</scope>
</reference>
<dbReference type="AlphaFoldDB" id="S9UZA8"/>
<dbReference type="EMBL" id="ATMH01009212">
    <property type="protein sequence ID" value="EPY19976.1"/>
    <property type="molecule type" value="Genomic_DNA"/>
</dbReference>
<feature type="compositionally biased region" description="Low complexity" evidence="1">
    <location>
        <begin position="15"/>
        <end position="26"/>
    </location>
</feature>
<evidence type="ECO:0000256" key="1">
    <source>
        <dbReference type="SAM" id="MobiDB-lite"/>
    </source>
</evidence>
<keyword evidence="4" id="KW-1185">Reference proteome</keyword>
<evidence type="ECO:0000313" key="2">
    <source>
        <dbReference type="EMBL" id="EPY19976.1"/>
    </source>
</evidence>
<reference evidence="2 4" key="1">
    <citation type="journal article" date="2013" name="PLoS ONE">
        <title>Predicting the Proteins of Angomonas deanei, Strigomonas culicis and Their Respective Endosymbionts Reveals New Aspects of the Trypanosomatidae Family.</title>
        <authorList>
            <person name="Motta M.C."/>
            <person name="Martins A.C."/>
            <person name="de Souza S.S."/>
            <person name="Catta-Preta C.M."/>
            <person name="Silva R."/>
            <person name="Klein C.C."/>
            <person name="de Almeida L.G."/>
            <person name="de Lima Cunha O."/>
            <person name="Ciapina L.P."/>
            <person name="Brocchi M."/>
            <person name="Colabardini A.C."/>
            <person name="de Araujo Lima B."/>
            <person name="Machado C.R."/>
            <person name="de Almeida Soares C.M."/>
            <person name="Probst C.M."/>
            <person name="de Menezes C.B."/>
            <person name="Thompson C.E."/>
            <person name="Bartholomeu D.C."/>
            <person name="Gradia D.F."/>
            <person name="Pavoni D.P."/>
            <person name="Grisard E.C."/>
            <person name="Fantinatti-Garboggini F."/>
            <person name="Marchini F.K."/>
            <person name="Rodrigues-Luiz G.F."/>
            <person name="Wagner G."/>
            <person name="Goldman G.H."/>
            <person name="Fietto J.L."/>
            <person name="Elias M.C."/>
            <person name="Goldman M.H."/>
            <person name="Sagot M.F."/>
            <person name="Pereira M."/>
            <person name="Stoco P.H."/>
            <person name="de Mendonca-Neto R.P."/>
            <person name="Teixeira S.M."/>
            <person name="Maciel T.E."/>
            <person name="de Oliveira Mendes T.A."/>
            <person name="Urmenyi T.P."/>
            <person name="de Souza W."/>
            <person name="Schenkman S."/>
            <person name="de Vasconcelos A.T."/>
        </authorList>
    </citation>
    <scope>NUCLEOTIDE SEQUENCE [LARGE SCALE GENOMIC DNA]</scope>
</reference>
<dbReference type="Proteomes" id="UP000015354">
    <property type="component" value="Unassembled WGS sequence"/>
</dbReference>
<organism evidence="2 4">
    <name type="scientific">Strigomonas culicis</name>
    <dbReference type="NCBI Taxonomy" id="28005"/>
    <lineage>
        <taxon>Eukaryota</taxon>
        <taxon>Discoba</taxon>
        <taxon>Euglenozoa</taxon>
        <taxon>Kinetoplastea</taxon>
        <taxon>Metakinetoplastina</taxon>
        <taxon>Trypanosomatida</taxon>
        <taxon>Trypanosomatidae</taxon>
        <taxon>Strigomonadinae</taxon>
        <taxon>Strigomonas</taxon>
    </lineage>
</organism>